<accession>A0A1Y0HHW3</accession>
<dbReference type="PANTHER" id="PTHR30065">
    <property type="entry name" value="FLAGELLAR BIOSYNTHETIC PROTEIN FLIR"/>
    <property type="match status" value="1"/>
</dbReference>
<evidence type="ECO:0000256" key="10">
    <source>
        <dbReference type="RuleBase" id="RU362071"/>
    </source>
</evidence>
<dbReference type="GO" id="GO:0006605">
    <property type="term" value="P:protein targeting"/>
    <property type="evidence" value="ECO:0007669"/>
    <property type="project" value="UniProtKB-UniRule"/>
</dbReference>
<dbReference type="Proteomes" id="UP000502831">
    <property type="component" value="Chromosome"/>
</dbReference>
<proteinExistence type="inferred from homology"/>
<evidence type="ECO:0000313" key="12">
    <source>
        <dbReference type="EMBL" id="QIR76477.1"/>
    </source>
</evidence>
<feature type="transmembrane region" description="Helical" evidence="10">
    <location>
        <begin position="213"/>
        <end position="240"/>
    </location>
</feature>
<dbReference type="InterPro" id="IPR006303">
    <property type="entry name" value="FliR"/>
</dbReference>
<dbReference type="NCBIfam" id="TIGR01400">
    <property type="entry name" value="fliR"/>
    <property type="match status" value="1"/>
</dbReference>
<comment type="subcellular location">
    <subcellularLocation>
        <location evidence="10">Cell membrane</location>
        <topology evidence="10">Multi-pass membrane protein</topology>
    </subcellularLocation>
    <subcellularLocation>
        <location evidence="10">Bacterial flagellum basal body</location>
    </subcellularLocation>
</comment>
<dbReference type="Proteomes" id="UP000196005">
    <property type="component" value="Chromosome"/>
</dbReference>
<gene>
    <name evidence="12" type="primary">fliR</name>
    <name evidence="12" type="ORF">FA584_09790</name>
    <name evidence="11" type="ORF">Sdiek1_0521</name>
</gene>
<evidence type="ECO:0000313" key="13">
    <source>
        <dbReference type="Proteomes" id="UP000196005"/>
    </source>
</evidence>
<keyword evidence="12" id="KW-0969">Cilium</keyword>
<dbReference type="PANTHER" id="PTHR30065:SF8">
    <property type="entry name" value="FLAGELLAR BIOSYNTHETIC PROTEIN FLIR"/>
    <property type="match status" value="1"/>
</dbReference>
<keyword evidence="7 10" id="KW-0472">Membrane</keyword>
<evidence type="ECO:0000313" key="11">
    <source>
        <dbReference type="EMBL" id="ARU47697.1"/>
    </source>
</evidence>
<evidence type="ECO:0000256" key="6">
    <source>
        <dbReference type="ARBA" id="ARBA00022989"/>
    </source>
</evidence>
<feature type="transmembrane region" description="Helical" evidence="10">
    <location>
        <begin position="12"/>
        <end position="33"/>
    </location>
</feature>
<keyword evidence="8 10" id="KW-0975">Bacterial flagellum</keyword>
<dbReference type="GO" id="GO:0005886">
    <property type="term" value="C:plasma membrane"/>
    <property type="evidence" value="ECO:0007669"/>
    <property type="project" value="UniProtKB-SubCell"/>
</dbReference>
<evidence type="ECO:0000313" key="14">
    <source>
        <dbReference type="Proteomes" id="UP000502831"/>
    </source>
</evidence>
<evidence type="ECO:0000256" key="5">
    <source>
        <dbReference type="ARBA" id="ARBA00022692"/>
    </source>
</evidence>
<comment type="similarity">
    <text evidence="2 10">Belongs to the FliR/MopE/SpaR family.</text>
</comment>
<dbReference type="RefSeq" id="WP_087437762.1">
    <property type="nucleotide sequence ID" value="NZ_CP021416.1"/>
</dbReference>
<organism evidence="11 13">
    <name type="scientific">Sulfurospirillum diekertiae</name>
    <dbReference type="NCBI Taxonomy" id="1854492"/>
    <lineage>
        <taxon>Bacteria</taxon>
        <taxon>Pseudomonadati</taxon>
        <taxon>Campylobacterota</taxon>
        <taxon>Epsilonproteobacteria</taxon>
        <taxon>Campylobacterales</taxon>
        <taxon>Sulfurospirillaceae</taxon>
        <taxon>Sulfurospirillum</taxon>
    </lineage>
</organism>
<accession>A0A6G9VU72</accession>
<name>A0A1Y0HHW3_9BACT</name>
<dbReference type="InterPro" id="IPR002010">
    <property type="entry name" value="T3SS_IM_R"/>
</dbReference>
<feature type="transmembrane region" description="Helical" evidence="10">
    <location>
        <begin position="179"/>
        <end position="201"/>
    </location>
</feature>
<dbReference type="EMBL" id="CP039734">
    <property type="protein sequence ID" value="QIR76477.1"/>
    <property type="molecule type" value="Genomic_DNA"/>
</dbReference>
<comment type="function">
    <text evidence="1 10">Role in flagellar biosynthesis.</text>
</comment>
<reference evidence="12 14" key="1">
    <citation type="journal article" date="2017" name="Environ. Sci. Technol.">
        <title>Organohalide Respiration with Chlorinated Ethenes under Low pH Conditions.</title>
        <authorList>
            <person name="Yang Y."/>
            <person name="Capiro N.L."/>
            <person name="Marcet T.F."/>
            <person name="Yan J."/>
            <person name="Pennell K.D."/>
            <person name="Loffler F.E."/>
        </authorList>
    </citation>
    <scope>NUCLEOTIDE SEQUENCE [LARGE SCALE GENOMIC DNA]</scope>
    <source>
        <strain evidence="12 14">ACSDCE</strain>
    </source>
</reference>
<reference evidence="13" key="2">
    <citation type="submission" date="2017-05" db="EMBL/GenBank/DDBJ databases">
        <title>Dechlorination kinetics govern the competition between two new strains of the genus Sulfurospirillum.</title>
        <authorList>
            <person name="Buttet G.F."/>
            <person name="Murray A.M."/>
            <person name="Goris T."/>
            <person name="Burion M."/>
            <person name="Lin B."/>
            <person name="Rolle M."/>
            <person name="Maillard J."/>
        </authorList>
    </citation>
    <scope>NUCLEOTIDE SEQUENCE [LARGE SCALE GENOMIC DNA]</scope>
    <source>
        <strain evidence="13">SL2-1</strain>
    </source>
</reference>
<evidence type="ECO:0000256" key="7">
    <source>
        <dbReference type="ARBA" id="ARBA00023136"/>
    </source>
</evidence>
<keyword evidence="6 10" id="KW-1133">Transmembrane helix</keyword>
<evidence type="ECO:0000256" key="9">
    <source>
        <dbReference type="NCBIfam" id="TIGR01400"/>
    </source>
</evidence>
<evidence type="ECO:0000256" key="3">
    <source>
        <dbReference type="ARBA" id="ARBA00021717"/>
    </source>
</evidence>
<dbReference type="PRINTS" id="PR00953">
    <property type="entry name" value="TYPE3IMRPROT"/>
</dbReference>
<keyword evidence="4 10" id="KW-1003">Cell membrane</keyword>
<dbReference type="GO" id="GO:0044780">
    <property type="term" value="P:bacterial-type flagellum assembly"/>
    <property type="evidence" value="ECO:0007669"/>
    <property type="project" value="UniProtKB-UniRule"/>
</dbReference>
<dbReference type="Pfam" id="PF01311">
    <property type="entry name" value="Bac_export_1"/>
    <property type="match status" value="1"/>
</dbReference>
<dbReference type="EMBL" id="CP021416">
    <property type="protein sequence ID" value="ARU47697.1"/>
    <property type="molecule type" value="Genomic_DNA"/>
</dbReference>
<keyword evidence="5 10" id="KW-0812">Transmembrane</keyword>
<feature type="transmembrane region" description="Helical" evidence="10">
    <location>
        <begin position="120"/>
        <end position="140"/>
    </location>
</feature>
<evidence type="ECO:0000256" key="8">
    <source>
        <dbReference type="ARBA" id="ARBA00023143"/>
    </source>
</evidence>
<feature type="transmembrane region" description="Helical" evidence="10">
    <location>
        <begin position="70"/>
        <end position="90"/>
    </location>
</feature>
<evidence type="ECO:0000256" key="4">
    <source>
        <dbReference type="ARBA" id="ARBA00022475"/>
    </source>
</evidence>
<evidence type="ECO:0000256" key="1">
    <source>
        <dbReference type="ARBA" id="ARBA00002578"/>
    </source>
</evidence>
<sequence length="257" mass="28523">MESLVKLFGENQVILCFLLFARLSGLFAFFPFFSHANIPLTIKTSMTFFMVIFLYPLLTPLHVTPTLLNLSLAIVGELLIGFVAGLFLSITLSILQMVGMQISFIMGFTMASVVDPQTSTSIPLLSQLLSFIGLMVILAFNGHHQMLLFIADSLNLLPLGSFYPQTNMLAYLAKAVTGMFIYGFTLSFPVVAFSMLLDAVFGMLMKTMPQFNLLVIGFPIKIAVSFVVLIATLTSMMLIFKKEFLEALNHLTILFVR</sequence>
<keyword evidence="12" id="KW-0966">Cell projection</keyword>
<dbReference type="KEGG" id="suls:Sdiek1_0521"/>
<keyword evidence="13" id="KW-1185">Reference proteome</keyword>
<evidence type="ECO:0000256" key="2">
    <source>
        <dbReference type="ARBA" id="ARBA00009772"/>
    </source>
</evidence>
<dbReference type="AlphaFoldDB" id="A0A1Y0HHW3"/>
<dbReference type="GO" id="GO:0009425">
    <property type="term" value="C:bacterial-type flagellum basal body"/>
    <property type="evidence" value="ECO:0007669"/>
    <property type="project" value="UniProtKB-SubCell"/>
</dbReference>
<reference evidence="12" key="4">
    <citation type="submission" date="2020-08" db="EMBL/GenBank/DDBJ databases">
        <authorList>
            <person name="Yang Y."/>
            <person name="Huo L."/>
            <person name="Yan J."/>
        </authorList>
    </citation>
    <scope>NUCLEOTIDE SEQUENCE</scope>
    <source>
        <strain evidence="12">ACSDCE</strain>
    </source>
</reference>
<reference evidence="11" key="3">
    <citation type="journal article" date="2018" name="FEMS Microbiol. Ecol.">
        <title>Coexistence of two distinct Sulfurospirillum populations respiring tetrachloroethene-genomic and kinetic considerations. .</title>
        <authorList>
            <person name="Buttet G.F."/>
            <person name="Murray A.M."/>
            <person name="Goris T."/>
            <person name="Burion M."/>
            <person name="Jin B."/>
            <person name="Rolle M."/>
            <person name="Holliger C."/>
            <person name="Maillard J."/>
        </authorList>
    </citation>
    <scope>NUCLEOTIDE SEQUENCE</scope>
    <source>
        <strain evidence="11">SL2-1</strain>
    </source>
</reference>
<keyword evidence="12" id="KW-0282">Flagellum</keyword>
<protein>
    <recommendedName>
        <fullName evidence="3 9">Flagellar biosynthetic protein FliR</fullName>
    </recommendedName>
</protein>